<dbReference type="EMBL" id="JBJHZX010000001">
    <property type="protein sequence ID" value="MFL0194201.1"/>
    <property type="molecule type" value="Genomic_DNA"/>
</dbReference>
<dbReference type="PIRSF" id="PIRSF002741">
    <property type="entry name" value="MppA"/>
    <property type="match status" value="1"/>
</dbReference>
<accession>A0ABW8SEL5</accession>
<comment type="similarity">
    <text evidence="2">Belongs to the bacterial solute-binding protein 5 family.</text>
</comment>
<evidence type="ECO:0000256" key="4">
    <source>
        <dbReference type="ARBA" id="ARBA00022729"/>
    </source>
</evidence>
<dbReference type="RefSeq" id="WP_406790316.1">
    <property type="nucleotide sequence ID" value="NZ_JBJHZX010000001.1"/>
</dbReference>
<sequence>MKKLIYIILIVLIISVISITLSGGALEKRAKETQTNSYKNSLVYNLGELPDNLIMMDSDNIRQKDILANTFEGLVSSDEKGSIIPALAESWSISEEGTSYTFKIRKNAKWSNGTNINAYDFVNFFSEILKPGVKNIYADQLDCVFGVEDYRKGKCNFKDVAITALDSHTLCIRLNYPCNYLLNILSQPIYGLRNIDYKLIDWKKDYKSILYSGSFTISNLSEDQEITLKKNANYWNKIGIKSSNIVITSLKTSESALAAFENYKINVFTDPPLGEIKNIKNQGQYVTATELEGTGIVFNLKKEGITRQANFRKAVSLSIDRDDIVKNILKGTSTLASSYIPDYVGNGLDGNFINKSFFAANAQGEAVSNIMKNLNYDGEKKSLQLIYVNTVENKKVCDEIANNLKKYMDINVKCVGYELNSFNNEIKNGNYDMAQIDYRGYYSYPLPFFKMWQSSSTDNLYGYSNIEIDNKLTSVIFEKDAAKKIEIFKDIENILLEDMPIIPLYFNNTVITTRNYVKGIYTNKMGNVKLDKAYLSNN</sequence>
<proteinExistence type="inferred from homology"/>
<dbReference type="InterPro" id="IPR030678">
    <property type="entry name" value="Peptide/Ni-bd"/>
</dbReference>
<dbReference type="InterPro" id="IPR039424">
    <property type="entry name" value="SBP_5"/>
</dbReference>
<comment type="subcellular location">
    <subcellularLocation>
        <location evidence="1">Cell membrane</location>
        <topology evidence="1">Lipid-anchor</topology>
    </subcellularLocation>
</comment>
<keyword evidence="3" id="KW-0813">Transport</keyword>
<evidence type="ECO:0000313" key="6">
    <source>
        <dbReference type="EMBL" id="MFL0194201.1"/>
    </source>
</evidence>
<dbReference type="PANTHER" id="PTHR30290">
    <property type="entry name" value="PERIPLASMIC BINDING COMPONENT OF ABC TRANSPORTER"/>
    <property type="match status" value="1"/>
</dbReference>
<dbReference type="Proteomes" id="UP001623660">
    <property type="component" value="Unassembled WGS sequence"/>
</dbReference>
<reference evidence="6 7" key="1">
    <citation type="submission" date="2024-11" db="EMBL/GenBank/DDBJ databases">
        <authorList>
            <person name="Heng Y.C."/>
            <person name="Lim A.C.H."/>
            <person name="Lee J.K.Y."/>
            <person name="Kittelmann S."/>
        </authorList>
    </citation>
    <scope>NUCLEOTIDE SEQUENCE [LARGE SCALE GENOMIC DNA]</scope>
    <source>
        <strain evidence="6 7">WILCCON 0269</strain>
    </source>
</reference>
<evidence type="ECO:0000313" key="7">
    <source>
        <dbReference type="Proteomes" id="UP001623660"/>
    </source>
</evidence>
<keyword evidence="4" id="KW-0732">Signal</keyword>
<dbReference type="Gene3D" id="3.40.190.10">
    <property type="entry name" value="Periplasmic binding protein-like II"/>
    <property type="match status" value="1"/>
</dbReference>
<dbReference type="Gene3D" id="3.10.105.10">
    <property type="entry name" value="Dipeptide-binding Protein, Domain 3"/>
    <property type="match status" value="1"/>
</dbReference>
<evidence type="ECO:0000256" key="3">
    <source>
        <dbReference type="ARBA" id="ARBA00022448"/>
    </source>
</evidence>
<evidence type="ECO:0000259" key="5">
    <source>
        <dbReference type="Pfam" id="PF00496"/>
    </source>
</evidence>
<protein>
    <submittedName>
        <fullName evidence="6">Peptide ABC transporter substrate-binding protein</fullName>
    </submittedName>
</protein>
<dbReference type="Gene3D" id="3.90.76.10">
    <property type="entry name" value="Dipeptide-binding Protein, Domain 1"/>
    <property type="match status" value="1"/>
</dbReference>
<organism evidence="6 7">
    <name type="scientific">Candidatus Clostridium eludens</name>
    <dbReference type="NCBI Taxonomy" id="3381663"/>
    <lineage>
        <taxon>Bacteria</taxon>
        <taxon>Bacillati</taxon>
        <taxon>Bacillota</taxon>
        <taxon>Clostridia</taxon>
        <taxon>Eubacteriales</taxon>
        <taxon>Clostridiaceae</taxon>
        <taxon>Clostridium</taxon>
    </lineage>
</organism>
<dbReference type="InterPro" id="IPR000914">
    <property type="entry name" value="SBP_5_dom"/>
</dbReference>
<dbReference type="Pfam" id="PF00496">
    <property type="entry name" value="SBP_bac_5"/>
    <property type="match status" value="1"/>
</dbReference>
<dbReference type="SUPFAM" id="SSF53850">
    <property type="entry name" value="Periplasmic binding protein-like II"/>
    <property type="match status" value="1"/>
</dbReference>
<feature type="domain" description="Solute-binding protein family 5" evidence="5">
    <location>
        <begin position="83"/>
        <end position="457"/>
    </location>
</feature>
<comment type="caution">
    <text evidence="6">The sequence shown here is derived from an EMBL/GenBank/DDBJ whole genome shotgun (WGS) entry which is preliminary data.</text>
</comment>
<gene>
    <name evidence="6" type="ORF">ACJDU8_01220</name>
</gene>
<evidence type="ECO:0000256" key="2">
    <source>
        <dbReference type="ARBA" id="ARBA00005695"/>
    </source>
</evidence>
<dbReference type="PROSITE" id="PS01040">
    <property type="entry name" value="SBP_BACTERIAL_5"/>
    <property type="match status" value="1"/>
</dbReference>
<name>A0ABW8SEL5_9CLOT</name>
<evidence type="ECO:0000256" key="1">
    <source>
        <dbReference type="ARBA" id="ARBA00004193"/>
    </source>
</evidence>
<dbReference type="CDD" id="cd08504">
    <property type="entry name" value="PBP2_OppA"/>
    <property type="match status" value="1"/>
</dbReference>
<keyword evidence="7" id="KW-1185">Reference proteome</keyword>
<dbReference type="PANTHER" id="PTHR30290:SF9">
    <property type="entry name" value="OLIGOPEPTIDE-BINDING PROTEIN APPA"/>
    <property type="match status" value="1"/>
</dbReference>
<dbReference type="InterPro" id="IPR023765">
    <property type="entry name" value="SBP_5_CS"/>
</dbReference>